<dbReference type="SUPFAM" id="SSF56112">
    <property type="entry name" value="Protein kinase-like (PK-like)"/>
    <property type="match status" value="1"/>
</dbReference>
<reference evidence="15" key="1">
    <citation type="submission" date="2025-08" db="UniProtKB">
        <authorList>
            <consortium name="Ensembl"/>
        </authorList>
    </citation>
    <scope>IDENTIFICATION</scope>
</reference>
<dbReference type="CDD" id="cd01241">
    <property type="entry name" value="PH_PKB"/>
    <property type="match status" value="1"/>
</dbReference>
<keyword evidence="16" id="KW-1185">Reference proteome</keyword>
<keyword evidence="11" id="KW-0472">Membrane</keyword>
<evidence type="ECO:0000256" key="2">
    <source>
        <dbReference type="ARBA" id="ARBA00012513"/>
    </source>
</evidence>
<evidence type="ECO:0000256" key="5">
    <source>
        <dbReference type="ARBA" id="ARBA00022679"/>
    </source>
</evidence>
<feature type="transmembrane region" description="Helical" evidence="11">
    <location>
        <begin position="34"/>
        <end position="57"/>
    </location>
</feature>
<dbReference type="Gene3D" id="3.30.200.20">
    <property type="entry name" value="Phosphorylase Kinase, domain 1"/>
    <property type="match status" value="2"/>
</dbReference>
<dbReference type="GO" id="GO:0004674">
    <property type="term" value="F:protein serine/threonine kinase activity"/>
    <property type="evidence" value="ECO:0007669"/>
    <property type="project" value="UniProtKB-KW"/>
</dbReference>
<dbReference type="PROSITE" id="PS00108">
    <property type="entry name" value="PROTEIN_KINASE_ST"/>
    <property type="match status" value="1"/>
</dbReference>
<evidence type="ECO:0000256" key="7">
    <source>
        <dbReference type="ARBA" id="ARBA00022777"/>
    </source>
</evidence>
<evidence type="ECO:0000256" key="3">
    <source>
        <dbReference type="ARBA" id="ARBA00022527"/>
    </source>
</evidence>
<organism evidence="15 16">
    <name type="scientific">Sinocyclocheilus rhinocerous</name>
    <dbReference type="NCBI Taxonomy" id="307959"/>
    <lineage>
        <taxon>Eukaryota</taxon>
        <taxon>Metazoa</taxon>
        <taxon>Chordata</taxon>
        <taxon>Craniata</taxon>
        <taxon>Vertebrata</taxon>
        <taxon>Euteleostomi</taxon>
        <taxon>Actinopterygii</taxon>
        <taxon>Neopterygii</taxon>
        <taxon>Teleostei</taxon>
        <taxon>Ostariophysi</taxon>
        <taxon>Cypriniformes</taxon>
        <taxon>Cyprinidae</taxon>
        <taxon>Cyprininae</taxon>
        <taxon>Sinocyclocheilus</taxon>
    </lineage>
</organism>
<feature type="region of interest" description="Disordered" evidence="10">
    <location>
        <begin position="418"/>
        <end position="455"/>
    </location>
</feature>
<dbReference type="InterPro" id="IPR017441">
    <property type="entry name" value="Protein_kinase_ATP_BS"/>
</dbReference>
<dbReference type="EC" id="2.7.11.1" evidence="2"/>
<dbReference type="Ensembl" id="ENSSRHT00000075885.1">
    <property type="protein sequence ID" value="ENSSRHP00000073871.1"/>
    <property type="gene ID" value="ENSSRHG00000036714.1"/>
</dbReference>
<evidence type="ECO:0000256" key="1">
    <source>
        <dbReference type="ARBA" id="ARBA00006935"/>
    </source>
</evidence>
<dbReference type="Pfam" id="PF00169">
    <property type="entry name" value="PH"/>
    <property type="match status" value="1"/>
</dbReference>
<feature type="domain" description="AGC-kinase C-terminal" evidence="12">
    <location>
        <begin position="384"/>
        <end position="451"/>
    </location>
</feature>
<evidence type="ECO:0000256" key="11">
    <source>
        <dbReference type="SAM" id="Phobius"/>
    </source>
</evidence>
<dbReference type="InterPro" id="IPR008271">
    <property type="entry name" value="Ser/Thr_kinase_AS"/>
</dbReference>
<keyword evidence="6 9" id="KW-0547">Nucleotide-binding</keyword>
<evidence type="ECO:0000256" key="8">
    <source>
        <dbReference type="ARBA" id="ARBA00022840"/>
    </source>
</evidence>
<feature type="domain" description="Protein kinase" evidence="13">
    <location>
        <begin position="185"/>
        <end position="383"/>
    </location>
</feature>
<dbReference type="GO" id="GO:0005524">
    <property type="term" value="F:ATP binding"/>
    <property type="evidence" value="ECO:0007669"/>
    <property type="project" value="UniProtKB-UniRule"/>
</dbReference>
<dbReference type="PROSITE" id="PS00107">
    <property type="entry name" value="PROTEIN_KINASE_ATP"/>
    <property type="match status" value="1"/>
</dbReference>
<dbReference type="InterPro" id="IPR039026">
    <property type="entry name" value="PH_PKB"/>
</dbReference>
<gene>
    <name evidence="15" type="primary">LOC107726567</name>
</gene>
<dbReference type="InterPro" id="IPR000719">
    <property type="entry name" value="Prot_kinase_dom"/>
</dbReference>
<dbReference type="PANTHER" id="PTHR24351">
    <property type="entry name" value="RIBOSOMAL PROTEIN S6 KINASE"/>
    <property type="match status" value="1"/>
</dbReference>
<dbReference type="Proteomes" id="UP000472270">
    <property type="component" value="Unassembled WGS sequence"/>
</dbReference>
<name>A0A673L6B3_9TELE</name>
<dbReference type="InterPro" id="IPR011993">
    <property type="entry name" value="PH-like_dom_sf"/>
</dbReference>
<dbReference type="Gene3D" id="1.10.510.10">
    <property type="entry name" value="Transferase(Phosphotransferase) domain 1"/>
    <property type="match status" value="2"/>
</dbReference>
<evidence type="ECO:0000256" key="9">
    <source>
        <dbReference type="PROSITE-ProRule" id="PRU10141"/>
    </source>
</evidence>
<feature type="domain" description="PH" evidence="14">
    <location>
        <begin position="47"/>
        <end position="152"/>
    </location>
</feature>
<keyword evidence="4" id="KW-0597">Phosphoprotein</keyword>
<keyword evidence="5" id="KW-0808">Transferase</keyword>
<dbReference type="SMART" id="SM00133">
    <property type="entry name" value="S_TK_X"/>
    <property type="match status" value="1"/>
</dbReference>
<evidence type="ECO:0000256" key="4">
    <source>
        <dbReference type="ARBA" id="ARBA00022553"/>
    </source>
</evidence>
<dbReference type="AlphaFoldDB" id="A0A673L6B3"/>
<comment type="similarity">
    <text evidence="1">Belongs to the protein kinase superfamily. AGC Ser/Thr protein kinase family. RAC subfamily.</text>
</comment>
<evidence type="ECO:0000256" key="6">
    <source>
        <dbReference type="ARBA" id="ARBA00022741"/>
    </source>
</evidence>
<evidence type="ECO:0000256" key="10">
    <source>
        <dbReference type="SAM" id="MobiDB-lite"/>
    </source>
</evidence>
<accession>A0A673L6B3</accession>
<evidence type="ECO:0000313" key="16">
    <source>
        <dbReference type="Proteomes" id="UP000472270"/>
    </source>
</evidence>
<dbReference type="Pfam" id="PF00433">
    <property type="entry name" value="Pkinase_C"/>
    <property type="match status" value="1"/>
</dbReference>
<evidence type="ECO:0000259" key="14">
    <source>
        <dbReference type="SMART" id="SM00233"/>
    </source>
</evidence>
<dbReference type="SMART" id="SM00233">
    <property type="entry name" value="PH"/>
    <property type="match status" value="1"/>
</dbReference>
<dbReference type="FunFam" id="3.30.200.20:FF:000103">
    <property type="entry name" value="Protein kinase C"/>
    <property type="match status" value="1"/>
</dbReference>
<dbReference type="FunFam" id="1.10.510.10:FF:000551">
    <property type="entry name" value="Non-specific serine/threonine protein kinase"/>
    <property type="match status" value="1"/>
</dbReference>
<feature type="binding site" evidence="9">
    <location>
        <position position="224"/>
    </location>
    <ligand>
        <name>ATP</name>
        <dbReference type="ChEBI" id="CHEBI:30616"/>
    </ligand>
</feature>
<dbReference type="InterPro" id="IPR001849">
    <property type="entry name" value="PH_domain"/>
</dbReference>
<dbReference type="SUPFAM" id="SSF50729">
    <property type="entry name" value="PH domain-like"/>
    <property type="match status" value="1"/>
</dbReference>
<dbReference type="Pfam" id="PF00069">
    <property type="entry name" value="Pkinase"/>
    <property type="match status" value="1"/>
</dbReference>
<keyword evidence="11" id="KW-1133">Transmembrane helix</keyword>
<evidence type="ECO:0000259" key="13">
    <source>
        <dbReference type="SMART" id="SM00220"/>
    </source>
</evidence>
<evidence type="ECO:0000259" key="12">
    <source>
        <dbReference type="SMART" id="SM00133"/>
    </source>
</evidence>
<sequence length="455" mass="52637">MTGFGHICIHKKLLCIVDFKWLHIFELICTKKNLFAYTLLILNKTLCIYLAFSLCLTGEYIKTWRPRYFLLKSDGTFIGYKERPQDVDQLETPLNNFSVAQCQLMKTERPKPNTFIIRCLQWTTVIERTFHVERPEEREEWTKAIQTVSDSLQKQEEEMMDASPEHMDMEMFLTKPRLKVTMHDFEYLKLLGKGTFGKVILVKEKATGKYYAMKILKKEVIVAKVSTNMRNISVLNLILSPVLSALKYSFQTHDRLCFVMEYANGGELFFHLSRDRVFSEDRARFYGAEIVSALDYLHSERNVVYRDLKLENLMLDKDGHIKITDFGLCKEGITDGATMKTFCGTPEYLAPEVRKTTSNPSQKPVQLGGGPDDAKEIMQHKFFTGIVWQDVYEKKLVPPFKPQSTSETDTRYFDEEFTGQTITITPPGQDDSMESFDSERRPHFPQFSYSASGTA</sequence>
<keyword evidence="8 9" id="KW-0067">ATP-binding</keyword>
<keyword evidence="11" id="KW-0812">Transmembrane</keyword>
<dbReference type="FunFam" id="2.30.29.30:FF:000027">
    <property type="entry name" value="Non-specific serine/threonine protein kinase"/>
    <property type="match status" value="1"/>
</dbReference>
<evidence type="ECO:0000313" key="15">
    <source>
        <dbReference type="Ensembl" id="ENSSRHP00000073871.1"/>
    </source>
</evidence>
<dbReference type="InterPro" id="IPR011009">
    <property type="entry name" value="Kinase-like_dom_sf"/>
</dbReference>
<keyword evidence="3" id="KW-0723">Serine/threonine-protein kinase</keyword>
<dbReference type="SMART" id="SM00220">
    <property type="entry name" value="S_TKc"/>
    <property type="match status" value="1"/>
</dbReference>
<keyword evidence="7" id="KW-0418">Kinase</keyword>
<dbReference type="InterPro" id="IPR017892">
    <property type="entry name" value="Pkinase_C"/>
</dbReference>
<proteinExistence type="inferred from homology"/>
<protein>
    <recommendedName>
        <fullName evidence="2">non-specific serine/threonine protein kinase</fullName>
        <ecNumber evidence="2">2.7.11.1</ecNumber>
    </recommendedName>
</protein>
<dbReference type="Gene3D" id="2.30.29.30">
    <property type="entry name" value="Pleckstrin-homology domain (PH domain)/Phosphotyrosine-binding domain (PTB)"/>
    <property type="match status" value="1"/>
</dbReference>
<reference evidence="15" key="2">
    <citation type="submission" date="2025-09" db="UniProtKB">
        <authorList>
            <consortium name="Ensembl"/>
        </authorList>
    </citation>
    <scope>IDENTIFICATION</scope>
</reference>
<dbReference type="InterPro" id="IPR000961">
    <property type="entry name" value="AGC-kinase_C"/>
</dbReference>